<dbReference type="GO" id="GO:0005737">
    <property type="term" value="C:cytoplasm"/>
    <property type="evidence" value="ECO:0007669"/>
    <property type="project" value="UniProtKB-SubCell"/>
</dbReference>
<evidence type="ECO:0000313" key="6">
    <source>
        <dbReference type="EMBL" id="SHK64018.1"/>
    </source>
</evidence>
<dbReference type="GO" id="GO:0009401">
    <property type="term" value="P:phosphoenolpyruvate-dependent sugar phosphotransferase system"/>
    <property type="evidence" value="ECO:0007669"/>
    <property type="project" value="UniProtKB-KW"/>
</dbReference>
<keyword evidence="4" id="KW-0598">Phosphotransferase system</keyword>
<feature type="domain" description="HPr" evidence="5">
    <location>
        <begin position="1"/>
        <end position="88"/>
    </location>
</feature>
<dbReference type="CDD" id="cd00367">
    <property type="entry name" value="PTS-HPr_like"/>
    <property type="match status" value="1"/>
</dbReference>
<keyword evidence="7" id="KW-1185">Reference proteome</keyword>
<evidence type="ECO:0000313" key="7">
    <source>
        <dbReference type="Proteomes" id="UP000184275"/>
    </source>
</evidence>
<keyword evidence="3" id="KW-0963">Cytoplasm</keyword>
<dbReference type="PROSITE" id="PS51350">
    <property type="entry name" value="PTS_HPR_DOM"/>
    <property type="match status" value="1"/>
</dbReference>
<evidence type="ECO:0000256" key="4">
    <source>
        <dbReference type="ARBA" id="ARBA00022683"/>
    </source>
</evidence>
<dbReference type="SUPFAM" id="SSF55594">
    <property type="entry name" value="HPr-like"/>
    <property type="match status" value="1"/>
</dbReference>
<dbReference type="Gene3D" id="3.30.1340.10">
    <property type="entry name" value="HPr-like"/>
    <property type="match status" value="1"/>
</dbReference>
<proteinExistence type="inferred from homology"/>
<dbReference type="InterPro" id="IPR000032">
    <property type="entry name" value="HPr-like"/>
</dbReference>
<evidence type="ECO:0000256" key="3">
    <source>
        <dbReference type="ARBA" id="ARBA00022490"/>
    </source>
</evidence>
<dbReference type="RefSeq" id="WP_073304012.1">
    <property type="nucleotide sequence ID" value="NZ_FRAW01000012.1"/>
</dbReference>
<dbReference type="Proteomes" id="UP000184275">
    <property type="component" value="Unassembled WGS sequence"/>
</dbReference>
<organism evidence="6 7">
    <name type="scientific">Fibrobacter intestinalis</name>
    <dbReference type="NCBI Taxonomy" id="28122"/>
    <lineage>
        <taxon>Bacteria</taxon>
        <taxon>Pseudomonadati</taxon>
        <taxon>Fibrobacterota</taxon>
        <taxon>Fibrobacteria</taxon>
        <taxon>Fibrobacterales</taxon>
        <taxon>Fibrobacteraceae</taxon>
        <taxon>Fibrobacter</taxon>
    </lineage>
</organism>
<sequence length="91" mass="10076">MLTKEIVVTNKLGVHARPAGMIVDITGKSQSDISLEYEGNKVNAKSILNVMMLAITPGSTVRFTADGADEDQVLNQLEQLFRENFHEEQND</sequence>
<dbReference type="PRINTS" id="PR00107">
    <property type="entry name" value="PHOSPHOCPHPR"/>
</dbReference>
<reference evidence="7" key="1">
    <citation type="submission" date="2016-11" db="EMBL/GenBank/DDBJ databases">
        <authorList>
            <person name="Varghese N."/>
            <person name="Submissions S."/>
        </authorList>
    </citation>
    <scope>NUCLEOTIDE SEQUENCE [LARGE SCALE GENOMIC DNA]</scope>
    <source>
        <strain evidence="7">UWOS</strain>
    </source>
</reference>
<protein>
    <submittedName>
        <fullName evidence="6">Phosphocarrier protein</fullName>
    </submittedName>
</protein>
<dbReference type="InterPro" id="IPR035895">
    <property type="entry name" value="HPr-like_sf"/>
</dbReference>
<accession>A0A1M6U4M1</accession>
<dbReference type="InterPro" id="IPR050399">
    <property type="entry name" value="HPr"/>
</dbReference>
<dbReference type="PANTHER" id="PTHR33705:SF2">
    <property type="entry name" value="PHOSPHOCARRIER PROTEIN NPR"/>
    <property type="match status" value="1"/>
</dbReference>
<comment type="subcellular location">
    <subcellularLocation>
        <location evidence="1">Cytoplasm</location>
    </subcellularLocation>
</comment>
<dbReference type="Pfam" id="PF00381">
    <property type="entry name" value="PTS-HPr"/>
    <property type="match status" value="1"/>
</dbReference>
<dbReference type="NCBIfam" id="TIGR01003">
    <property type="entry name" value="PTS_HPr_family"/>
    <property type="match status" value="1"/>
</dbReference>
<evidence type="ECO:0000256" key="1">
    <source>
        <dbReference type="ARBA" id="ARBA00004496"/>
    </source>
</evidence>
<evidence type="ECO:0000259" key="5">
    <source>
        <dbReference type="PROSITE" id="PS51350"/>
    </source>
</evidence>
<comment type="similarity">
    <text evidence="2">Belongs to the HPr family.</text>
</comment>
<dbReference type="PANTHER" id="PTHR33705">
    <property type="entry name" value="PHOSPHOCARRIER PROTEIN HPR"/>
    <property type="match status" value="1"/>
</dbReference>
<evidence type="ECO:0000256" key="2">
    <source>
        <dbReference type="ARBA" id="ARBA00010736"/>
    </source>
</evidence>
<dbReference type="AlphaFoldDB" id="A0A1M6U4M1"/>
<name>A0A1M6U4M1_9BACT</name>
<dbReference type="EMBL" id="FRAW01000012">
    <property type="protein sequence ID" value="SHK64018.1"/>
    <property type="molecule type" value="Genomic_DNA"/>
</dbReference>
<gene>
    <name evidence="6" type="ORF">SAMN05720469_11243</name>
</gene>